<dbReference type="Pfam" id="PF00005">
    <property type="entry name" value="ABC_tran"/>
    <property type="match status" value="1"/>
</dbReference>
<dbReference type="InterPro" id="IPR015854">
    <property type="entry name" value="ABC_transpr_LolD-like"/>
</dbReference>
<evidence type="ECO:0000313" key="5">
    <source>
        <dbReference type="Proteomes" id="UP001500908"/>
    </source>
</evidence>
<dbReference type="Gene3D" id="3.40.50.300">
    <property type="entry name" value="P-loop containing nucleotide triphosphate hydrolases"/>
    <property type="match status" value="1"/>
</dbReference>
<evidence type="ECO:0000259" key="3">
    <source>
        <dbReference type="PROSITE" id="PS50893"/>
    </source>
</evidence>
<keyword evidence="5" id="KW-1185">Reference proteome</keyword>
<organism evidence="4 5">
    <name type="scientific">Salinactinospora qingdaonensis</name>
    <dbReference type="NCBI Taxonomy" id="702744"/>
    <lineage>
        <taxon>Bacteria</taxon>
        <taxon>Bacillati</taxon>
        <taxon>Actinomycetota</taxon>
        <taxon>Actinomycetes</taxon>
        <taxon>Streptosporangiales</taxon>
        <taxon>Nocardiopsidaceae</taxon>
        <taxon>Salinactinospora</taxon>
    </lineage>
</organism>
<sequence>MALLEACGLSKTYGQGRLRVEAVRDVSLSVEAGEAVALMGPSGCGKSTLLGLVGLTLAATSGTVAVNGAPAPVEERKRARLRNEFFGYIQQDLAIVDTDSVAGNVTVPLEYARPRVGRRQRLRRAYEAVGGVGLGWAFRRRASRLSEGERQRVAIARALVNRPSVVIADEPTAALDVATAQEVVTLLLSLREHGASLLVATHDPRVAARCDRVVAMEDGREVEVAEGSPSRVFVASGDE</sequence>
<dbReference type="PANTHER" id="PTHR24220">
    <property type="entry name" value="IMPORT ATP-BINDING PROTEIN"/>
    <property type="match status" value="1"/>
</dbReference>
<proteinExistence type="predicted"/>
<gene>
    <name evidence="4" type="ORF">GCM10022402_11070</name>
</gene>
<dbReference type="SMART" id="SM00382">
    <property type="entry name" value="AAA"/>
    <property type="match status" value="1"/>
</dbReference>
<dbReference type="RefSeq" id="WP_344967984.1">
    <property type="nucleotide sequence ID" value="NZ_BAABDD010000004.1"/>
</dbReference>
<dbReference type="PROSITE" id="PS50893">
    <property type="entry name" value="ABC_TRANSPORTER_2"/>
    <property type="match status" value="1"/>
</dbReference>
<keyword evidence="2 4" id="KW-0067">ATP-binding</keyword>
<name>A0ABP7F965_9ACTN</name>
<dbReference type="SUPFAM" id="SSF52540">
    <property type="entry name" value="P-loop containing nucleoside triphosphate hydrolases"/>
    <property type="match status" value="1"/>
</dbReference>
<dbReference type="InterPro" id="IPR003593">
    <property type="entry name" value="AAA+_ATPase"/>
</dbReference>
<feature type="domain" description="ABC transporter" evidence="3">
    <location>
        <begin position="4"/>
        <end position="237"/>
    </location>
</feature>
<dbReference type="InterPro" id="IPR003439">
    <property type="entry name" value="ABC_transporter-like_ATP-bd"/>
</dbReference>
<evidence type="ECO:0000313" key="4">
    <source>
        <dbReference type="EMBL" id="GAA3732235.1"/>
    </source>
</evidence>
<dbReference type="GO" id="GO:0005524">
    <property type="term" value="F:ATP binding"/>
    <property type="evidence" value="ECO:0007669"/>
    <property type="project" value="UniProtKB-KW"/>
</dbReference>
<keyword evidence="1" id="KW-0547">Nucleotide-binding</keyword>
<evidence type="ECO:0000256" key="2">
    <source>
        <dbReference type="ARBA" id="ARBA00022840"/>
    </source>
</evidence>
<comment type="caution">
    <text evidence="4">The sequence shown here is derived from an EMBL/GenBank/DDBJ whole genome shotgun (WGS) entry which is preliminary data.</text>
</comment>
<dbReference type="Proteomes" id="UP001500908">
    <property type="component" value="Unassembled WGS sequence"/>
</dbReference>
<dbReference type="EMBL" id="BAABDD010000004">
    <property type="protein sequence ID" value="GAA3732235.1"/>
    <property type="molecule type" value="Genomic_DNA"/>
</dbReference>
<evidence type="ECO:0000256" key="1">
    <source>
        <dbReference type="ARBA" id="ARBA00022741"/>
    </source>
</evidence>
<accession>A0ABP7F965</accession>
<protein>
    <submittedName>
        <fullName evidence="4">ABC transporter ATP-binding protein</fullName>
    </submittedName>
</protein>
<dbReference type="InterPro" id="IPR027417">
    <property type="entry name" value="P-loop_NTPase"/>
</dbReference>
<reference evidence="5" key="1">
    <citation type="journal article" date="2019" name="Int. J. Syst. Evol. Microbiol.">
        <title>The Global Catalogue of Microorganisms (GCM) 10K type strain sequencing project: providing services to taxonomists for standard genome sequencing and annotation.</title>
        <authorList>
            <consortium name="The Broad Institute Genomics Platform"/>
            <consortium name="The Broad Institute Genome Sequencing Center for Infectious Disease"/>
            <person name="Wu L."/>
            <person name="Ma J."/>
        </authorList>
    </citation>
    <scope>NUCLEOTIDE SEQUENCE [LARGE SCALE GENOMIC DNA]</scope>
    <source>
        <strain evidence="5">JCM 17137</strain>
    </source>
</reference>